<gene>
    <name evidence="4" type="primary">fliW</name>
    <name evidence="5" type="ORF">H9895_01520</name>
</gene>
<dbReference type="Proteomes" id="UP000823937">
    <property type="component" value="Unassembled WGS sequence"/>
</dbReference>
<dbReference type="InterPro" id="IPR003775">
    <property type="entry name" value="Flagellar_assembly_factor_FliW"/>
</dbReference>
<evidence type="ECO:0000256" key="4">
    <source>
        <dbReference type="HAMAP-Rule" id="MF_01185"/>
    </source>
</evidence>
<dbReference type="Pfam" id="PF02623">
    <property type="entry name" value="FliW"/>
    <property type="match status" value="1"/>
</dbReference>
<evidence type="ECO:0000313" key="6">
    <source>
        <dbReference type="Proteomes" id="UP000823937"/>
    </source>
</evidence>
<comment type="function">
    <text evidence="4">Acts as an anti-CsrA protein, binds CsrA and prevents it from repressing translation of its target genes, one of which is flagellin. Binds to flagellin and participates in the assembly of the flagellum.</text>
</comment>
<dbReference type="SUPFAM" id="SSF141457">
    <property type="entry name" value="BH3618-like"/>
    <property type="match status" value="1"/>
</dbReference>
<keyword evidence="1 4" id="KW-0963">Cytoplasm</keyword>
<dbReference type="EMBL" id="DXHX01000023">
    <property type="protein sequence ID" value="HIV73741.1"/>
    <property type="molecule type" value="Genomic_DNA"/>
</dbReference>
<dbReference type="GO" id="GO:0006417">
    <property type="term" value="P:regulation of translation"/>
    <property type="evidence" value="ECO:0007669"/>
    <property type="project" value="UniProtKB-KW"/>
</dbReference>
<protein>
    <recommendedName>
        <fullName evidence="4">Flagellar assembly factor FliW</fullName>
    </recommendedName>
</protein>
<name>A0A9D1PJU9_9BACI</name>
<evidence type="ECO:0000256" key="2">
    <source>
        <dbReference type="ARBA" id="ARBA00022795"/>
    </source>
</evidence>
<keyword evidence="5" id="KW-0966">Cell projection</keyword>
<accession>A0A9D1PJU9</accession>
<dbReference type="PANTHER" id="PTHR39190">
    <property type="entry name" value="FLAGELLAR ASSEMBLY FACTOR FLIW"/>
    <property type="match status" value="1"/>
</dbReference>
<dbReference type="InterPro" id="IPR024046">
    <property type="entry name" value="Flagellar_assmbl_FliW_dom_sf"/>
</dbReference>
<dbReference type="NCBIfam" id="NF009793">
    <property type="entry name" value="PRK13285.1-1"/>
    <property type="match status" value="1"/>
</dbReference>
<dbReference type="PANTHER" id="PTHR39190:SF1">
    <property type="entry name" value="FLAGELLAR ASSEMBLY FACTOR FLIW"/>
    <property type="match status" value="1"/>
</dbReference>
<comment type="subcellular location">
    <subcellularLocation>
        <location evidence="4">Cytoplasm</location>
    </subcellularLocation>
</comment>
<reference evidence="5" key="1">
    <citation type="journal article" date="2021" name="PeerJ">
        <title>Extensive microbial diversity within the chicken gut microbiome revealed by metagenomics and culture.</title>
        <authorList>
            <person name="Gilroy R."/>
            <person name="Ravi A."/>
            <person name="Getino M."/>
            <person name="Pursley I."/>
            <person name="Horton D.L."/>
            <person name="Alikhan N.F."/>
            <person name="Baker D."/>
            <person name="Gharbi K."/>
            <person name="Hall N."/>
            <person name="Watson M."/>
            <person name="Adriaenssens E.M."/>
            <person name="Foster-Nyarko E."/>
            <person name="Jarju S."/>
            <person name="Secka A."/>
            <person name="Antonio M."/>
            <person name="Oren A."/>
            <person name="Chaudhuri R.R."/>
            <person name="La Ragione R."/>
            <person name="Hildebrand F."/>
            <person name="Pallen M.J."/>
        </authorList>
    </citation>
    <scope>NUCLEOTIDE SEQUENCE</scope>
    <source>
        <strain evidence="5">CHK169-2315</strain>
    </source>
</reference>
<evidence type="ECO:0000313" key="5">
    <source>
        <dbReference type="EMBL" id="HIV73741.1"/>
    </source>
</evidence>
<dbReference type="GO" id="GO:0005737">
    <property type="term" value="C:cytoplasm"/>
    <property type="evidence" value="ECO:0007669"/>
    <property type="project" value="UniProtKB-SubCell"/>
</dbReference>
<dbReference type="GO" id="GO:0044780">
    <property type="term" value="P:bacterial-type flagellum assembly"/>
    <property type="evidence" value="ECO:0007669"/>
    <property type="project" value="UniProtKB-UniRule"/>
</dbReference>
<dbReference type="Gene3D" id="2.30.290.10">
    <property type="entry name" value="BH3618-like"/>
    <property type="match status" value="1"/>
</dbReference>
<evidence type="ECO:0000256" key="3">
    <source>
        <dbReference type="ARBA" id="ARBA00022845"/>
    </source>
</evidence>
<proteinExistence type="inferred from homology"/>
<comment type="similarity">
    <text evidence="4">Belongs to the FliW family.</text>
</comment>
<keyword evidence="5" id="KW-0282">Flagellum</keyword>
<comment type="subunit">
    <text evidence="4">Interacts with translational regulator CsrA and flagellin(s).</text>
</comment>
<keyword evidence="3 4" id="KW-0810">Translation regulation</keyword>
<comment type="caution">
    <text evidence="5">The sequence shown here is derived from an EMBL/GenBank/DDBJ whole genome shotgun (WGS) entry which is preliminary data.</text>
</comment>
<reference evidence="5" key="2">
    <citation type="submission" date="2021-04" db="EMBL/GenBank/DDBJ databases">
        <authorList>
            <person name="Gilroy R."/>
        </authorList>
    </citation>
    <scope>NUCLEOTIDE SEQUENCE</scope>
    <source>
        <strain evidence="5">CHK169-2315</strain>
    </source>
</reference>
<evidence type="ECO:0000256" key="1">
    <source>
        <dbReference type="ARBA" id="ARBA00022490"/>
    </source>
</evidence>
<dbReference type="AlphaFoldDB" id="A0A9D1PJU9"/>
<keyword evidence="2 4" id="KW-1005">Bacterial flagellum biogenesis</keyword>
<sequence>MKIKTKYLNEVVIEEEKIIHFEQGIPGFQEEKDFALLDLPNNDLLQILQSIETEEIAFIVTNPHLFYPTYEFTLEDYVVDALHIETEKDIAILTIMTIHEPFAKSTINLKAPIIINTVNKKGKQFILNDDTFEMKAAISNFSNNKGGEAEC</sequence>
<keyword evidence="4" id="KW-0143">Chaperone</keyword>
<organism evidence="5 6">
    <name type="scientific">Candidatus Pseudogracilibacillus intestinigallinarum</name>
    <dbReference type="NCBI Taxonomy" id="2838742"/>
    <lineage>
        <taxon>Bacteria</taxon>
        <taxon>Bacillati</taxon>
        <taxon>Bacillota</taxon>
        <taxon>Bacilli</taxon>
        <taxon>Bacillales</taxon>
        <taxon>Bacillaceae</taxon>
        <taxon>Pseudogracilibacillus</taxon>
    </lineage>
</organism>
<keyword evidence="5" id="KW-0969">Cilium</keyword>
<dbReference type="HAMAP" id="MF_01185">
    <property type="entry name" value="FliW"/>
    <property type="match status" value="1"/>
</dbReference>